<dbReference type="GO" id="GO:0000462">
    <property type="term" value="P:maturation of SSU-rRNA from tricistronic rRNA transcript (SSU-rRNA, 5.8S rRNA, LSU-rRNA)"/>
    <property type="evidence" value="ECO:0007669"/>
    <property type="project" value="TreeGrafter"/>
</dbReference>
<dbReference type="GO" id="GO:0005524">
    <property type="term" value="F:ATP binding"/>
    <property type="evidence" value="ECO:0007669"/>
    <property type="project" value="UniProtKB-KW"/>
</dbReference>
<evidence type="ECO:0000256" key="7">
    <source>
        <dbReference type="ARBA" id="ARBA00047984"/>
    </source>
</evidence>
<feature type="domain" description="Helicase C-terminal" evidence="10">
    <location>
        <begin position="505"/>
        <end position="671"/>
    </location>
</feature>
<feature type="region of interest" description="Disordered" evidence="8">
    <location>
        <begin position="1"/>
        <end position="36"/>
    </location>
</feature>
<evidence type="ECO:0000256" key="8">
    <source>
        <dbReference type="SAM" id="MobiDB-lite"/>
    </source>
</evidence>
<dbReference type="PANTHER" id="PTHR18934:SF99">
    <property type="entry name" value="ATP-DEPENDENT RNA HELICASE DHX37-RELATED"/>
    <property type="match status" value="1"/>
</dbReference>
<keyword evidence="6" id="KW-0067">ATP-binding</keyword>
<dbReference type="PROSITE" id="PS00690">
    <property type="entry name" value="DEAH_ATP_HELICASE"/>
    <property type="match status" value="1"/>
</dbReference>
<keyword evidence="12" id="KW-1185">Reference proteome</keyword>
<dbReference type="InterPro" id="IPR002464">
    <property type="entry name" value="DNA/RNA_helicase_DEAH_CS"/>
</dbReference>
<accession>A0AAD4N9A3</accession>
<comment type="caution">
    <text evidence="11">The sequence shown here is derived from an EMBL/GenBank/DDBJ whole genome shotgun (WGS) entry which is preliminary data.</text>
</comment>
<dbReference type="GO" id="GO:0003723">
    <property type="term" value="F:RNA binding"/>
    <property type="evidence" value="ECO:0007669"/>
    <property type="project" value="TreeGrafter"/>
</dbReference>
<proteinExistence type="inferred from homology"/>
<dbReference type="SUPFAM" id="SSF52540">
    <property type="entry name" value="P-loop containing nucleoside triphosphate hydrolases"/>
    <property type="match status" value="1"/>
</dbReference>
<name>A0AAD4N9A3_9BILA</name>
<dbReference type="PROSITE" id="PS51194">
    <property type="entry name" value="HELICASE_CTER"/>
    <property type="match status" value="1"/>
</dbReference>
<dbReference type="EC" id="3.6.4.13" evidence="2"/>
<keyword evidence="4" id="KW-0378">Hydrolase</keyword>
<protein>
    <recommendedName>
        <fullName evidence="2">RNA helicase</fullName>
        <ecNumber evidence="2">3.6.4.13</ecNumber>
    </recommendedName>
</protein>
<evidence type="ECO:0000256" key="6">
    <source>
        <dbReference type="ARBA" id="ARBA00022840"/>
    </source>
</evidence>
<dbReference type="FunFam" id="3.40.50.300:FF:000637">
    <property type="entry name" value="ATP-dependent RNA helicase DHX37/DHR1"/>
    <property type="match status" value="1"/>
</dbReference>
<dbReference type="Proteomes" id="UP001201812">
    <property type="component" value="Unassembled WGS sequence"/>
</dbReference>
<feature type="domain" description="Helicase ATP-binding" evidence="9">
    <location>
        <begin position="240"/>
        <end position="406"/>
    </location>
</feature>
<evidence type="ECO:0000313" key="12">
    <source>
        <dbReference type="Proteomes" id="UP001201812"/>
    </source>
</evidence>
<reference evidence="11" key="1">
    <citation type="submission" date="2022-01" db="EMBL/GenBank/DDBJ databases">
        <title>Genome Sequence Resource for Two Populations of Ditylenchus destructor, the Migratory Endoparasitic Phytonematode.</title>
        <authorList>
            <person name="Zhang H."/>
            <person name="Lin R."/>
            <person name="Xie B."/>
        </authorList>
    </citation>
    <scope>NUCLEOTIDE SEQUENCE</scope>
    <source>
        <strain evidence="11">BazhouSP</strain>
    </source>
</reference>
<dbReference type="PROSITE" id="PS51192">
    <property type="entry name" value="HELICASE_ATP_BIND_1"/>
    <property type="match status" value="1"/>
</dbReference>
<evidence type="ECO:0000256" key="1">
    <source>
        <dbReference type="ARBA" id="ARBA00008792"/>
    </source>
</evidence>
<dbReference type="SMART" id="SM00487">
    <property type="entry name" value="DEXDc"/>
    <property type="match status" value="1"/>
</dbReference>
<dbReference type="AlphaFoldDB" id="A0AAD4N9A3"/>
<dbReference type="GO" id="GO:0005730">
    <property type="term" value="C:nucleolus"/>
    <property type="evidence" value="ECO:0007669"/>
    <property type="project" value="TreeGrafter"/>
</dbReference>
<dbReference type="EMBL" id="JAKKPZ010000009">
    <property type="protein sequence ID" value="KAI1717169.1"/>
    <property type="molecule type" value="Genomic_DNA"/>
</dbReference>
<dbReference type="Gene3D" id="3.40.50.300">
    <property type="entry name" value="P-loop containing nucleotide triphosphate hydrolases"/>
    <property type="match status" value="2"/>
</dbReference>
<dbReference type="InterPro" id="IPR014001">
    <property type="entry name" value="Helicase_ATP-bd"/>
</dbReference>
<gene>
    <name evidence="11" type="ORF">DdX_06900</name>
</gene>
<dbReference type="SMART" id="SM00490">
    <property type="entry name" value="HELICc"/>
    <property type="match status" value="1"/>
</dbReference>
<evidence type="ECO:0000256" key="4">
    <source>
        <dbReference type="ARBA" id="ARBA00022801"/>
    </source>
</evidence>
<evidence type="ECO:0000256" key="3">
    <source>
        <dbReference type="ARBA" id="ARBA00022741"/>
    </source>
</evidence>
<comment type="catalytic activity">
    <reaction evidence="7">
        <text>ATP + H2O = ADP + phosphate + H(+)</text>
        <dbReference type="Rhea" id="RHEA:13065"/>
        <dbReference type="ChEBI" id="CHEBI:15377"/>
        <dbReference type="ChEBI" id="CHEBI:15378"/>
        <dbReference type="ChEBI" id="CHEBI:30616"/>
        <dbReference type="ChEBI" id="CHEBI:43474"/>
        <dbReference type="ChEBI" id="CHEBI:456216"/>
        <dbReference type="EC" id="3.6.4.13"/>
    </reaction>
</comment>
<dbReference type="Gene3D" id="1.20.120.1080">
    <property type="match status" value="1"/>
</dbReference>
<dbReference type="SMART" id="SM00847">
    <property type="entry name" value="HA2"/>
    <property type="match status" value="1"/>
</dbReference>
<feature type="compositionally biased region" description="Basic residues" evidence="8">
    <location>
        <begin position="23"/>
        <end position="36"/>
    </location>
</feature>
<dbReference type="InterPro" id="IPR027417">
    <property type="entry name" value="P-loop_NTPase"/>
</dbReference>
<dbReference type="GO" id="GO:0003724">
    <property type="term" value="F:RNA helicase activity"/>
    <property type="evidence" value="ECO:0007669"/>
    <property type="project" value="UniProtKB-EC"/>
</dbReference>
<dbReference type="InterPro" id="IPR011545">
    <property type="entry name" value="DEAD/DEAH_box_helicase_dom"/>
</dbReference>
<sequence>MSSAEGEKRINRKRLEHLERIQQKKQSKFTKTKQKKLARIVERKKQKQTRDSLVAQLLEYQLNESCIQGLVSTAKMQQKLPGTVLTSENINQPVVFPKKLRCISGKDMKASQQVERKQNNYYETDSSSDDEEMTEICNKTNKEAEGAQIKEEVRDEHDTISDEAMEINKSDSIGHITQPAAGILNQEETEHQRKLALEKANAFFTALSKIKGNSIAVPRMDKIELQRRLLPIHAEEQQIVEAINENTVVVICGETGSGKSSQIPQFLYEAGYTSNDHLIVVTEPRRIAAISMSERVGYELNNSSLSSYQIRFEGNRTDATRILFMTDGVLLRELQADVTLSKFSVVVIDEAHERSMYTDVLIGLLSRICVARLKRGTPLKLVIMSATLRLSDFVHERLFPKIRPKVINVASRQFPVTVHFERHTPEDYLKAAFKKVCKIHQQLPVGGILVFVSGQREVHQLIKWLEMKYPTVERKSKKKRRRESRKYKTSNKSEIGTEVEINDRTNEDMVVDYDEFGVDTDFMPSDGKLNQELPDELIEDSDEDETRIKFQPLHCLPLYSLLSSAKQKLVFDPAPEGTRLCVVATNIRYVVDSGKEKRREFDSVTGVSRFNVTWISRASADQRSGRAGRVQAGHTYRLYSSAVYEDFQKFSPPEILCTPIEQLVLHLKSMKFMKLRNFPFPTPPDEERICIAEERLTHLGALEKRKSSSDATITRLGQTLVQIPTSPHFAKCLVLSNKHNLMPYMITLVSALSVREPLSSILTLNEATALETQNKMAEILKLRKAWCGFGEARHLGDLCVLLNSLGAMDYINAKEISPTLLQKHGINPKAYWEIRKLRTQLIKVLNNSTSLNEKLDLDLKLSSSPTQEQMKMLRQIFTNCLPENIAMRIDRSVESEVEVPKGAYKCQRLQDFTFIDVTSMVYKYMPDYVLYQDVQQIGNKICLQNVMAVEAEWVPEYIKNRLKMV</sequence>
<dbReference type="Pfam" id="PF21010">
    <property type="entry name" value="HA2_C"/>
    <property type="match status" value="1"/>
</dbReference>
<keyword evidence="3" id="KW-0547">Nucleotide-binding</keyword>
<organism evidence="11 12">
    <name type="scientific">Ditylenchus destructor</name>
    <dbReference type="NCBI Taxonomy" id="166010"/>
    <lineage>
        <taxon>Eukaryota</taxon>
        <taxon>Metazoa</taxon>
        <taxon>Ecdysozoa</taxon>
        <taxon>Nematoda</taxon>
        <taxon>Chromadorea</taxon>
        <taxon>Rhabditida</taxon>
        <taxon>Tylenchina</taxon>
        <taxon>Tylenchomorpha</taxon>
        <taxon>Sphaerularioidea</taxon>
        <taxon>Anguinidae</taxon>
        <taxon>Anguininae</taxon>
        <taxon>Ditylenchus</taxon>
    </lineage>
</organism>
<comment type="similarity">
    <text evidence="1">Belongs to the DEAD box helicase family. DEAH subfamily.</text>
</comment>
<dbReference type="GO" id="GO:0016787">
    <property type="term" value="F:hydrolase activity"/>
    <property type="evidence" value="ECO:0007669"/>
    <property type="project" value="UniProtKB-KW"/>
</dbReference>
<dbReference type="PANTHER" id="PTHR18934">
    <property type="entry name" value="ATP-DEPENDENT RNA HELICASE"/>
    <property type="match status" value="1"/>
</dbReference>
<evidence type="ECO:0000259" key="9">
    <source>
        <dbReference type="PROSITE" id="PS51192"/>
    </source>
</evidence>
<feature type="region of interest" description="Disordered" evidence="8">
    <location>
        <begin position="114"/>
        <end position="133"/>
    </location>
</feature>
<dbReference type="InterPro" id="IPR001650">
    <property type="entry name" value="Helicase_C-like"/>
</dbReference>
<keyword evidence="5" id="KW-0347">Helicase</keyword>
<dbReference type="InterPro" id="IPR007502">
    <property type="entry name" value="Helicase-assoc_dom"/>
</dbReference>
<dbReference type="Pfam" id="PF00270">
    <property type="entry name" value="DEAD"/>
    <property type="match status" value="1"/>
</dbReference>
<evidence type="ECO:0000259" key="10">
    <source>
        <dbReference type="PROSITE" id="PS51194"/>
    </source>
</evidence>
<evidence type="ECO:0000256" key="5">
    <source>
        <dbReference type="ARBA" id="ARBA00022806"/>
    </source>
</evidence>
<evidence type="ECO:0000256" key="2">
    <source>
        <dbReference type="ARBA" id="ARBA00012552"/>
    </source>
</evidence>
<evidence type="ECO:0000313" key="11">
    <source>
        <dbReference type="EMBL" id="KAI1717169.1"/>
    </source>
</evidence>
<dbReference type="CDD" id="cd18791">
    <property type="entry name" value="SF2_C_RHA"/>
    <property type="match status" value="1"/>
</dbReference>